<evidence type="ECO:0000259" key="5">
    <source>
        <dbReference type="PROSITE" id="PS50893"/>
    </source>
</evidence>
<dbReference type="CDD" id="cd03293">
    <property type="entry name" value="ABC_NrtD_SsuB_transporters"/>
    <property type="match status" value="1"/>
</dbReference>
<dbReference type="InterPro" id="IPR050166">
    <property type="entry name" value="ABC_transporter_ATP-bind"/>
</dbReference>
<evidence type="ECO:0000256" key="1">
    <source>
        <dbReference type="ARBA" id="ARBA00022448"/>
    </source>
</evidence>
<dbReference type="SMART" id="SM00382">
    <property type="entry name" value="AAA"/>
    <property type="match status" value="1"/>
</dbReference>
<gene>
    <name evidence="6" type="ORF">GCM10023216_27790</name>
</gene>
<organism evidence="6 7">
    <name type="scientific">Isoptericola chiayiensis</name>
    <dbReference type="NCBI Taxonomy" id="579446"/>
    <lineage>
        <taxon>Bacteria</taxon>
        <taxon>Bacillati</taxon>
        <taxon>Actinomycetota</taxon>
        <taxon>Actinomycetes</taxon>
        <taxon>Micrococcales</taxon>
        <taxon>Promicromonosporaceae</taxon>
        <taxon>Isoptericola</taxon>
    </lineage>
</organism>
<proteinExistence type="predicted"/>
<dbReference type="PROSITE" id="PS50893">
    <property type="entry name" value="ABC_TRANSPORTER_2"/>
    <property type="match status" value="1"/>
</dbReference>
<dbReference type="Pfam" id="PF00005">
    <property type="entry name" value="ABC_tran"/>
    <property type="match status" value="1"/>
</dbReference>
<dbReference type="InterPro" id="IPR003593">
    <property type="entry name" value="AAA+_ATPase"/>
</dbReference>
<dbReference type="PANTHER" id="PTHR42788:SF20">
    <property type="entry name" value="ABC TRANSPORTER ATP-BINDING PROTEIN"/>
    <property type="match status" value="1"/>
</dbReference>
<evidence type="ECO:0000256" key="4">
    <source>
        <dbReference type="SAM" id="MobiDB-lite"/>
    </source>
</evidence>
<sequence length="295" mass="31645">MNTPAPTRPTAPSAGPADAPAATGTEAHAAPAVEVRGVTRRFSSRSGEVVALSDVDLTVRAGEFVSLIGPSGCGKSTLLRLIADLDEPTAGELAVFGRPPRVARQNHDFGIAFQQAGLLPWRSVRTNVELPLELHGAGRAARRARATELLEMVGLADFAQHLPHQLSGGMQQRVAIARALAERPSLLLMDEPFGALDEMTREHVQTELLRLRAETGAAVVFVTHSIPEAVYLSDRVVVMSARPGQVREVVPVGLGAARDRSDDVREDDAFFDRVRAVREALHGTDGTTPRGVDRR</sequence>
<evidence type="ECO:0000313" key="6">
    <source>
        <dbReference type="EMBL" id="GAA4733728.1"/>
    </source>
</evidence>
<dbReference type="GO" id="GO:0005524">
    <property type="term" value="F:ATP binding"/>
    <property type="evidence" value="ECO:0007669"/>
    <property type="project" value="UniProtKB-KW"/>
</dbReference>
<evidence type="ECO:0000256" key="2">
    <source>
        <dbReference type="ARBA" id="ARBA00022741"/>
    </source>
</evidence>
<dbReference type="InterPro" id="IPR003439">
    <property type="entry name" value="ABC_transporter-like_ATP-bd"/>
</dbReference>
<evidence type="ECO:0000256" key="3">
    <source>
        <dbReference type="ARBA" id="ARBA00022840"/>
    </source>
</evidence>
<dbReference type="InterPro" id="IPR027417">
    <property type="entry name" value="P-loop_NTPase"/>
</dbReference>
<dbReference type="Proteomes" id="UP001500956">
    <property type="component" value="Unassembled WGS sequence"/>
</dbReference>
<dbReference type="PANTHER" id="PTHR42788">
    <property type="entry name" value="TAURINE IMPORT ATP-BINDING PROTEIN-RELATED"/>
    <property type="match status" value="1"/>
</dbReference>
<dbReference type="RefSeq" id="WP_172152285.1">
    <property type="nucleotide sequence ID" value="NZ_BAABID010000014.1"/>
</dbReference>
<keyword evidence="2" id="KW-0547">Nucleotide-binding</keyword>
<accession>A0ABP8YMV5</accession>
<evidence type="ECO:0000313" key="7">
    <source>
        <dbReference type="Proteomes" id="UP001500956"/>
    </source>
</evidence>
<dbReference type="InterPro" id="IPR017871">
    <property type="entry name" value="ABC_transporter-like_CS"/>
</dbReference>
<dbReference type="PROSITE" id="PS00211">
    <property type="entry name" value="ABC_TRANSPORTER_1"/>
    <property type="match status" value="1"/>
</dbReference>
<reference evidence="7" key="1">
    <citation type="journal article" date="2019" name="Int. J. Syst. Evol. Microbiol.">
        <title>The Global Catalogue of Microorganisms (GCM) 10K type strain sequencing project: providing services to taxonomists for standard genome sequencing and annotation.</title>
        <authorList>
            <consortium name="The Broad Institute Genomics Platform"/>
            <consortium name="The Broad Institute Genome Sequencing Center for Infectious Disease"/>
            <person name="Wu L."/>
            <person name="Ma J."/>
        </authorList>
    </citation>
    <scope>NUCLEOTIDE SEQUENCE [LARGE SCALE GENOMIC DNA]</scope>
    <source>
        <strain evidence="7">JCM 18063</strain>
    </source>
</reference>
<comment type="caution">
    <text evidence="6">The sequence shown here is derived from an EMBL/GenBank/DDBJ whole genome shotgun (WGS) entry which is preliminary data.</text>
</comment>
<feature type="region of interest" description="Disordered" evidence="4">
    <location>
        <begin position="1"/>
        <end position="30"/>
    </location>
</feature>
<dbReference type="Gene3D" id="3.40.50.300">
    <property type="entry name" value="P-loop containing nucleotide triphosphate hydrolases"/>
    <property type="match status" value="1"/>
</dbReference>
<dbReference type="SUPFAM" id="SSF52540">
    <property type="entry name" value="P-loop containing nucleoside triphosphate hydrolases"/>
    <property type="match status" value="1"/>
</dbReference>
<dbReference type="EMBL" id="BAABID010000014">
    <property type="protein sequence ID" value="GAA4733728.1"/>
    <property type="molecule type" value="Genomic_DNA"/>
</dbReference>
<keyword evidence="1" id="KW-0813">Transport</keyword>
<name>A0ABP8YMV5_9MICO</name>
<feature type="domain" description="ABC transporter" evidence="5">
    <location>
        <begin position="33"/>
        <end position="266"/>
    </location>
</feature>
<protein>
    <submittedName>
        <fullName evidence="6">ABC transporter ATP-binding protein</fullName>
    </submittedName>
</protein>
<keyword evidence="3 6" id="KW-0067">ATP-binding</keyword>
<keyword evidence="7" id="KW-1185">Reference proteome</keyword>